<gene>
    <name evidence="3" type="ORF">BIW53_12615</name>
</gene>
<proteinExistence type="predicted"/>
<feature type="binding site" evidence="2">
    <location>
        <position position="328"/>
    </location>
    <ligand>
        <name>L-tryptophan</name>
        <dbReference type="ChEBI" id="CHEBI:57912"/>
    </ligand>
</feature>
<evidence type="ECO:0000256" key="2">
    <source>
        <dbReference type="PIRSR" id="PIRSR011396-2"/>
    </source>
</evidence>
<evidence type="ECO:0000313" key="3">
    <source>
        <dbReference type="EMBL" id="OHU95107.1"/>
    </source>
</evidence>
<dbReference type="InterPro" id="IPR033856">
    <property type="entry name" value="Trp_halogen"/>
</dbReference>
<organism evidence="3 4">
    <name type="scientific">Pseudoalteromonas byunsanensis</name>
    <dbReference type="NCBI Taxonomy" id="327939"/>
    <lineage>
        <taxon>Bacteria</taxon>
        <taxon>Pseudomonadati</taxon>
        <taxon>Pseudomonadota</taxon>
        <taxon>Gammaproteobacteria</taxon>
        <taxon>Alteromonadales</taxon>
        <taxon>Pseudoalteromonadaceae</taxon>
        <taxon>Pseudoalteromonas</taxon>
    </lineage>
</organism>
<dbReference type="GO" id="GO:0000166">
    <property type="term" value="F:nucleotide binding"/>
    <property type="evidence" value="ECO:0007669"/>
    <property type="project" value="UniProtKB-KW"/>
</dbReference>
<protein>
    <recommendedName>
        <fullName evidence="5">Tryptophan halogenase</fullName>
    </recommendedName>
</protein>
<dbReference type="InterPro" id="IPR050816">
    <property type="entry name" value="Flavin-dep_Halogenase_NPB"/>
</dbReference>
<dbReference type="PIRSF" id="PIRSF011396">
    <property type="entry name" value="Trp_halogenase"/>
    <property type="match status" value="1"/>
</dbReference>
<dbReference type="PANTHER" id="PTHR43747">
    <property type="entry name" value="FAD-BINDING PROTEIN"/>
    <property type="match status" value="1"/>
</dbReference>
<keyword evidence="2" id="KW-0547">Nucleotide-binding</keyword>
<dbReference type="AlphaFoldDB" id="A0A1S1N6M0"/>
<name>A0A1S1N6M0_9GAMM</name>
<dbReference type="InterPro" id="IPR036188">
    <property type="entry name" value="FAD/NAD-bd_sf"/>
</dbReference>
<feature type="binding site" evidence="2">
    <location>
        <position position="170"/>
    </location>
    <ligand>
        <name>FAD</name>
        <dbReference type="ChEBI" id="CHEBI:57692"/>
    </ligand>
</feature>
<evidence type="ECO:0008006" key="5">
    <source>
        <dbReference type="Google" id="ProtNLM"/>
    </source>
</evidence>
<evidence type="ECO:0000313" key="4">
    <source>
        <dbReference type="Proteomes" id="UP000180253"/>
    </source>
</evidence>
<feature type="binding site" evidence="2">
    <location>
        <position position="319"/>
    </location>
    <ligand>
        <name>FAD</name>
        <dbReference type="ChEBI" id="CHEBI:57692"/>
    </ligand>
</feature>
<dbReference type="SUPFAM" id="SSF51905">
    <property type="entry name" value="FAD/NAD(P)-binding domain"/>
    <property type="match status" value="1"/>
</dbReference>
<feature type="binding site" evidence="2">
    <location>
        <position position="63"/>
    </location>
    <ligand>
        <name>7-chloro-L-tryptophan</name>
        <dbReference type="ChEBI" id="CHEBI:58713"/>
    </ligand>
</feature>
<dbReference type="InterPro" id="IPR006905">
    <property type="entry name" value="Flavin_halogenase"/>
</dbReference>
<dbReference type="SMR" id="A0A1S1N6M0"/>
<evidence type="ECO:0000256" key="1">
    <source>
        <dbReference type="PIRSR" id="PIRSR011396-1"/>
    </source>
</evidence>
<dbReference type="PANTHER" id="PTHR43747:SF4">
    <property type="entry name" value="FLAVIN-DEPENDENT TRYPTOPHAN HALOGENASE"/>
    <property type="match status" value="1"/>
</dbReference>
<reference evidence="3 4" key="1">
    <citation type="submission" date="2016-10" db="EMBL/GenBank/DDBJ databases">
        <title>Pseudoalteromonas amylolytica sp. nov., isolated from the surface seawater.</title>
        <authorList>
            <person name="Wu Y.-H."/>
            <person name="Cheng H."/>
            <person name="Jin X.-B."/>
            <person name="Wang C.-S."/>
            <person name="Xu X.-W."/>
        </authorList>
    </citation>
    <scope>NUCLEOTIDE SEQUENCE [LARGE SCALE GENOMIC DNA]</scope>
    <source>
        <strain evidence="3 4">JCM 12483</strain>
    </source>
</reference>
<keyword evidence="4" id="KW-1185">Reference proteome</keyword>
<feature type="active site" evidence="1">
    <location>
        <position position="63"/>
    </location>
</feature>
<dbReference type="STRING" id="327939.BIW53_12615"/>
<keyword evidence="2" id="KW-0285">Flavoprotein</keyword>
<dbReference type="Proteomes" id="UP000180253">
    <property type="component" value="Unassembled WGS sequence"/>
</dbReference>
<dbReference type="Gene3D" id="3.50.50.60">
    <property type="entry name" value="FAD/NAD(P)-binding domain"/>
    <property type="match status" value="1"/>
</dbReference>
<dbReference type="EMBL" id="MNAN01000032">
    <property type="protein sequence ID" value="OHU95107.1"/>
    <property type="molecule type" value="Genomic_DNA"/>
</dbReference>
<dbReference type="Pfam" id="PF04820">
    <property type="entry name" value="Trp_halogenase"/>
    <property type="match status" value="1"/>
</dbReference>
<comment type="caution">
    <text evidence="3">The sequence shown here is derived from an EMBL/GenBank/DDBJ whole genome shotgun (WGS) entry which is preliminary data.</text>
</comment>
<keyword evidence="2" id="KW-0274">FAD</keyword>
<dbReference type="GO" id="GO:0004497">
    <property type="term" value="F:monooxygenase activity"/>
    <property type="evidence" value="ECO:0007669"/>
    <property type="project" value="InterPro"/>
</dbReference>
<accession>A0A1S1N6M0</accession>
<sequence length="492" mass="56377">MTATLINQAYNKHHKLVDIRLIESPDVDIIGVGEATVPAIKDFLQAAGIDEAEFMNYCNATFKNGIMFENWRQPKHGKMHRYVHPFDFERVEKRLDIATSWVLSERQRPFDESVSLASTLIQHNLTPKTRTTKPYHGIVHYSYHMDARLFGQFLRQRAMAAGVTRIEAHVESVNTDNGQISSIATTQGLFESDLFIDCTGFRALLISALEEKSSNWRSYQDELMCDSAVTVQIPHSEEHIPRSYTVAHALSCGWAWSIDLQNRTGNGYVYSSKYCSKEQAELEFRNYLKLDNNVALNHIDMSVGRRKRHWIGNCVAIGLAGGFIEPLESTGLHLIFLAARFLVLHNNFQYCEANIAGFNQTMNATYDELKDFIVTHYVLSDRDDSDFWRDISKTLDACPQLAQKLDLWQSKVCEFFDVSNSTSHMFTDTSYRYILFGMDHIPQIKIPYFDGEFTDVFEFVKSRQQKAVAIALNHVDYFSYDVKGQVTVKLSQ</sequence>